<evidence type="ECO:0000256" key="5">
    <source>
        <dbReference type="ARBA" id="ARBA00023180"/>
    </source>
</evidence>
<evidence type="ECO:0000256" key="3">
    <source>
        <dbReference type="ARBA" id="ARBA00005336"/>
    </source>
</evidence>
<dbReference type="Gene3D" id="3.40.50.1700">
    <property type="entry name" value="Glycoside hydrolase family 3 C-terminal domain"/>
    <property type="match status" value="1"/>
</dbReference>
<dbReference type="Pfam" id="PF01915">
    <property type="entry name" value="Glyco_hydro_3_C"/>
    <property type="match status" value="1"/>
</dbReference>
<evidence type="ECO:0000313" key="12">
    <source>
        <dbReference type="Proteomes" id="UP000270866"/>
    </source>
</evidence>
<keyword evidence="8 9" id="KW-0624">Polysaccharide degradation</keyword>
<dbReference type="InterPro" id="IPR002772">
    <property type="entry name" value="Glyco_hydro_3_C"/>
</dbReference>
<dbReference type="GO" id="GO:0008422">
    <property type="term" value="F:beta-glucosidase activity"/>
    <property type="evidence" value="ECO:0007669"/>
    <property type="project" value="UniProtKB-EC"/>
</dbReference>
<reference evidence="11 12" key="1">
    <citation type="journal article" date="2018" name="Sci. Rep.">
        <title>Characterisation of pathogen-specific regions and novel effector candidates in Fusarium oxysporum f. sp. cepae.</title>
        <authorList>
            <person name="Armitage A.D."/>
            <person name="Taylor A."/>
            <person name="Sobczyk M.K."/>
            <person name="Baxter L."/>
            <person name="Greenfield B.P."/>
            <person name="Bates H.J."/>
            <person name="Wilson F."/>
            <person name="Jackson A.C."/>
            <person name="Ott S."/>
            <person name="Harrison R.J."/>
            <person name="Clarkson J.P."/>
        </authorList>
    </citation>
    <scope>NUCLEOTIDE SEQUENCE [LARGE SCALE GENOMIC DNA]</scope>
    <source>
        <strain evidence="11 12">FoC_Fus2</strain>
    </source>
</reference>
<dbReference type="PANTHER" id="PTHR42715">
    <property type="entry name" value="BETA-GLUCOSIDASE"/>
    <property type="match status" value="1"/>
</dbReference>
<comment type="caution">
    <text evidence="11">The sequence shown here is derived from an EMBL/GenBank/DDBJ whole genome shotgun (WGS) entry which is preliminary data.</text>
</comment>
<dbReference type="Gene3D" id="2.60.120.260">
    <property type="entry name" value="Galactose-binding domain-like"/>
    <property type="match status" value="1"/>
</dbReference>
<dbReference type="PRINTS" id="PR00133">
    <property type="entry name" value="GLHYDRLASE3"/>
</dbReference>
<dbReference type="EMBL" id="MRCU01000020">
    <property type="protein sequence ID" value="RKK06680.1"/>
    <property type="molecule type" value="Genomic_DNA"/>
</dbReference>
<evidence type="ECO:0000259" key="10">
    <source>
        <dbReference type="PROSITE" id="PS51820"/>
    </source>
</evidence>
<dbReference type="Gene3D" id="2.60.40.10">
    <property type="entry name" value="Immunoglobulins"/>
    <property type="match status" value="1"/>
</dbReference>
<dbReference type="PROSITE" id="PS00775">
    <property type="entry name" value="GLYCOSYL_HYDROL_F3"/>
    <property type="match status" value="1"/>
</dbReference>
<dbReference type="SUPFAM" id="SSF51445">
    <property type="entry name" value="(Trans)glycosidases"/>
    <property type="match status" value="1"/>
</dbReference>
<dbReference type="InterPro" id="IPR013783">
    <property type="entry name" value="Ig-like_fold"/>
</dbReference>
<comment type="similarity">
    <text evidence="3 9">Belongs to the glycosyl hydrolase 3 family.</text>
</comment>
<dbReference type="InterPro" id="IPR017853">
    <property type="entry name" value="GH"/>
</dbReference>
<evidence type="ECO:0000313" key="11">
    <source>
        <dbReference type="EMBL" id="RKK06680.1"/>
    </source>
</evidence>
<feature type="domain" description="PA14" evidence="10">
    <location>
        <begin position="401"/>
        <end position="565"/>
    </location>
</feature>
<dbReference type="InterPro" id="IPR037524">
    <property type="entry name" value="PA14/GLEYA"/>
</dbReference>
<name>A0A3L6MR78_FUSOX</name>
<dbReference type="InterPro" id="IPR026891">
    <property type="entry name" value="Fn3-like"/>
</dbReference>
<evidence type="ECO:0000256" key="4">
    <source>
        <dbReference type="ARBA" id="ARBA00022801"/>
    </source>
</evidence>
<sequence length="849" mass="94327">MSLLVNVDQALRELTIEEKVKLLSGRDNWSTQPVERLNIPSLTTTDGPHGARGTSFFNGPRGALLPSATAMGATFDTKLMRSVGNMLAVEAIEKGCQVLLAPTVCLQRSPLIGRGFEAFGEDPILSGMIASEYINGVQEMGVATSIKHYAAHDQSFMSPEDDLQVSERTLRETHLLPFQLAVKHANPWSFMTSYHRINGIHTSENEWLNTQLLRKEWGWDGLLMSDWGGTYSTTEALNAGMDLEMPGPTRWRGDRLHLAIMSRKVKKSMIDERVRNLINLTNKVRPALHQTQGDKTQTGDTPEKQELCREVARSSIVLLKNENNTLPLDPSAQQSYGLIGPGVIYPAVSGGGSADLRPYYVRKPLDAIQEVVGKERVKTAIGCYSHVFTPPLSECITVPGTKEEGYKLCWYGDDPEANPEAKPLHSTITTQATMYFADNHPPGVPETYWLRVDTIYTAPKTGTILLGLCVMGKGRLYINGKQVVDLWTSHPKKTLQTPMFNQASMELTADLEAEAGKAYEISVLLRNESMTSNIGTPYVGTPCIGGVRIGCCEKIDPAVAVDEAVELARNVDVPIVIAGLNADYESEAVDRQDLELPPGINELIWKVTRANPKTIIINQSGCPVTMPWAKDVPTLVHAWFGGQDTGTAIADVLFGRHNPTGRLSITFPRRLEDTPAFLSYGKGIRQMYYGEGVFIGYRYYEKLANDPLFYFGYGLSYTTFEYSNLQVPESIELGDNGERSFGVSVDVTNTGDIDGHEIIQLYISDVECDTLRPRKELKGFTKIWVAKGETTKAEISLDKYALSYWNEEEERWHAERGVFKAIISQSASPRDEVLEKEFKLEKDLYWSGV</sequence>
<keyword evidence="7 9" id="KW-0326">Glycosidase</keyword>
<dbReference type="PROSITE" id="PS51820">
    <property type="entry name" value="PA14"/>
    <property type="match status" value="1"/>
</dbReference>
<dbReference type="InterPro" id="IPR050288">
    <property type="entry name" value="Cellulose_deg_GH3"/>
</dbReference>
<dbReference type="Pfam" id="PF00933">
    <property type="entry name" value="Glyco_hydro_3"/>
    <property type="match status" value="1"/>
</dbReference>
<dbReference type="InterPro" id="IPR001764">
    <property type="entry name" value="Glyco_hydro_3_N"/>
</dbReference>
<dbReference type="Proteomes" id="UP000270866">
    <property type="component" value="Unassembled WGS sequence"/>
</dbReference>
<dbReference type="InterPro" id="IPR019800">
    <property type="entry name" value="Glyco_hydro_3_AS"/>
</dbReference>
<proteinExistence type="inferred from homology"/>
<protein>
    <recommendedName>
        <fullName evidence="9">beta-glucosidase</fullName>
        <ecNumber evidence="9">3.2.1.21</ecNumber>
    </recommendedName>
</protein>
<keyword evidence="6 9" id="KW-0119">Carbohydrate metabolism</keyword>
<dbReference type="InterPro" id="IPR036962">
    <property type="entry name" value="Glyco_hydro_3_N_sf"/>
</dbReference>
<dbReference type="SUPFAM" id="SSF52279">
    <property type="entry name" value="Beta-D-glucan exohydrolase, C-terminal domain"/>
    <property type="match status" value="1"/>
</dbReference>
<dbReference type="Pfam" id="PF07691">
    <property type="entry name" value="PA14"/>
    <property type="match status" value="1"/>
</dbReference>
<comment type="catalytic activity">
    <reaction evidence="1 9">
        <text>Hydrolysis of terminal, non-reducing beta-D-glucosyl residues with release of beta-D-glucose.</text>
        <dbReference type="EC" id="3.2.1.21"/>
    </reaction>
</comment>
<dbReference type="InterPro" id="IPR036881">
    <property type="entry name" value="Glyco_hydro_3_C_sf"/>
</dbReference>
<dbReference type="FunFam" id="2.60.40.10:FF:000495">
    <property type="entry name" value="Periplasmic beta-glucosidase"/>
    <property type="match status" value="1"/>
</dbReference>
<dbReference type="Pfam" id="PF14310">
    <property type="entry name" value="Fn3-like"/>
    <property type="match status" value="1"/>
</dbReference>
<evidence type="ECO:0000256" key="2">
    <source>
        <dbReference type="ARBA" id="ARBA00004987"/>
    </source>
</evidence>
<evidence type="ECO:0000256" key="1">
    <source>
        <dbReference type="ARBA" id="ARBA00000448"/>
    </source>
</evidence>
<evidence type="ECO:0000256" key="6">
    <source>
        <dbReference type="ARBA" id="ARBA00023277"/>
    </source>
</evidence>
<comment type="pathway">
    <text evidence="2 9">Glycan metabolism; cellulose degradation.</text>
</comment>
<dbReference type="UniPathway" id="UPA00696"/>
<evidence type="ECO:0000256" key="7">
    <source>
        <dbReference type="ARBA" id="ARBA00023295"/>
    </source>
</evidence>
<keyword evidence="5" id="KW-0325">Glycoprotein</keyword>
<organism evidence="11 12">
    <name type="scientific">Fusarium oxysporum f. sp. cepae</name>
    <dbReference type="NCBI Taxonomy" id="396571"/>
    <lineage>
        <taxon>Eukaryota</taxon>
        <taxon>Fungi</taxon>
        <taxon>Dikarya</taxon>
        <taxon>Ascomycota</taxon>
        <taxon>Pezizomycotina</taxon>
        <taxon>Sordariomycetes</taxon>
        <taxon>Hypocreomycetidae</taxon>
        <taxon>Hypocreales</taxon>
        <taxon>Nectriaceae</taxon>
        <taxon>Fusarium</taxon>
        <taxon>Fusarium oxysporum species complex</taxon>
    </lineage>
</organism>
<dbReference type="InterPro" id="IPR011658">
    <property type="entry name" value="PA14_dom"/>
</dbReference>
<dbReference type="Gene3D" id="3.20.20.300">
    <property type="entry name" value="Glycoside hydrolase, family 3, N-terminal domain"/>
    <property type="match status" value="1"/>
</dbReference>
<dbReference type="SMART" id="SM00758">
    <property type="entry name" value="PA14"/>
    <property type="match status" value="1"/>
</dbReference>
<gene>
    <name evidence="11" type="ORF">BFJ65_g18578</name>
</gene>
<dbReference type="PANTHER" id="PTHR42715:SF27">
    <property type="entry name" value="BETA-GLUCOSIDASE-RELATED"/>
    <property type="match status" value="1"/>
</dbReference>
<dbReference type="AlphaFoldDB" id="A0A3L6MR78"/>
<dbReference type="SMART" id="SM01217">
    <property type="entry name" value="Fn3_like"/>
    <property type="match status" value="1"/>
</dbReference>
<dbReference type="EC" id="3.2.1.21" evidence="9"/>
<accession>A0A3L6MR78</accession>
<evidence type="ECO:0000256" key="8">
    <source>
        <dbReference type="ARBA" id="ARBA00023326"/>
    </source>
</evidence>
<keyword evidence="4 9" id="KW-0378">Hydrolase</keyword>
<evidence type="ECO:0000256" key="9">
    <source>
        <dbReference type="RuleBase" id="RU361161"/>
    </source>
</evidence>
<dbReference type="GO" id="GO:0030245">
    <property type="term" value="P:cellulose catabolic process"/>
    <property type="evidence" value="ECO:0007669"/>
    <property type="project" value="UniProtKB-UniPathway"/>
</dbReference>